<dbReference type="GO" id="GO:0046982">
    <property type="term" value="F:protein heterodimerization activity"/>
    <property type="evidence" value="ECO:0007669"/>
    <property type="project" value="InterPro"/>
</dbReference>
<feature type="region of interest" description="Disordered" evidence="7">
    <location>
        <begin position="357"/>
        <end position="377"/>
    </location>
</feature>
<evidence type="ECO:0000313" key="10">
    <source>
        <dbReference type="Proteomes" id="UP001344447"/>
    </source>
</evidence>
<dbReference type="InterPro" id="IPR019473">
    <property type="entry name" value="TFIID_su8_C"/>
</dbReference>
<dbReference type="Proteomes" id="UP001344447">
    <property type="component" value="Unassembled WGS sequence"/>
</dbReference>
<evidence type="ECO:0000256" key="6">
    <source>
        <dbReference type="ARBA" id="ARBA00023242"/>
    </source>
</evidence>
<dbReference type="CDD" id="cd08049">
    <property type="entry name" value="TAF8"/>
    <property type="match status" value="1"/>
</dbReference>
<organism evidence="9 10">
    <name type="scientific">Dictyostelium firmibasis</name>
    <dbReference type="NCBI Taxonomy" id="79012"/>
    <lineage>
        <taxon>Eukaryota</taxon>
        <taxon>Amoebozoa</taxon>
        <taxon>Evosea</taxon>
        <taxon>Eumycetozoa</taxon>
        <taxon>Dictyostelia</taxon>
        <taxon>Dictyosteliales</taxon>
        <taxon>Dictyosteliaceae</taxon>
        <taxon>Dictyostelium</taxon>
    </lineage>
</organism>
<comment type="subcellular location">
    <subcellularLocation>
        <location evidence="1">Nucleus</location>
    </subcellularLocation>
</comment>
<feature type="compositionally biased region" description="Basic and acidic residues" evidence="7">
    <location>
        <begin position="233"/>
        <end position="247"/>
    </location>
</feature>
<proteinExistence type="inferred from homology"/>
<feature type="domain" description="Bromodomain associated" evidence="8">
    <location>
        <begin position="3"/>
        <end position="79"/>
    </location>
</feature>
<dbReference type="InterPro" id="IPR037818">
    <property type="entry name" value="TAF8"/>
</dbReference>
<feature type="compositionally biased region" description="Low complexity" evidence="7">
    <location>
        <begin position="257"/>
        <end position="288"/>
    </location>
</feature>
<dbReference type="InterPro" id="IPR009072">
    <property type="entry name" value="Histone-fold"/>
</dbReference>
<dbReference type="InterPro" id="IPR006565">
    <property type="entry name" value="BTP"/>
</dbReference>
<evidence type="ECO:0000256" key="1">
    <source>
        <dbReference type="ARBA" id="ARBA00004123"/>
    </source>
</evidence>
<dbReference type="AlphaFoldDB" id="A0AAN7U6A2"/>
<evidence type="ECO:0000256" key="4">
    <source>
        <dbReference type="ARBA" id="ARBA00023015"/>
    </source>
</evidence>
<evidence type="ECO:0000259" key="8">
    <source>
        <dbReference type="SMART" id="SM00576"/>
    </source>
</evidence>
<dbReference type="EMBL" id="JAVFKY010000002">
    <property type="protein sequence ID" value="KAK5580678.1"/>
    <property type="molecule type" value="Genomic_DNA"/>
</dbReference>
<evidence type="ECO:0000256" key="7">
    <source>
        <dbReference type="SAM" id="MobiDB-lite"/>
    </source>
</evidence>
<sequence length="377" mass="43113">MCDNFARVLCKIVVAQVAKNLGFTSISQIATDSLADVIQLYIQDIGIRAHEYSELSCRTDSNFFDVKQAFEDMSINIHELQQFLLQSDETPFAQVVPPFPLQGSAEQTSKPSLYKTEEQDFPLHIPSFLPSFPEKHTFSKTPLYGEVVTDPYKIKKTKNKQKRQIENSLIKLTDITTTKIPNYDMIKQQQYSKKEEASGVNNNKQNNKINNKNNENNSNNNGKSNNDNDNSDSQDKKDDDKMNLDDSKNDDDDNNELNKNNSISNGNIGNNNNNNNNNSNNNSNNNNNKKNKKTEINRDTIPPTPLESVSNTFYQKLEEEDLKKHHDEAPRRSLLSEEDQERAKKRVKCERILSLAHESSHSTINEDDKDKDIIEHD</sequence>
<comment type="similarity">
    <text evidence="2">Belongs to the TAF8 family.</text>
</comment>
<accession>A0AAN7U6A2</accession>
<evidence type="ECO:0000256" key="2">
    <source>
        <dbReference type="ARBA" id="ARBA00008767"/>
    </source>
</evidence>
<dbReference type="GO" id="GO:0005669">
    <property type="term" value="C:transcription factor TFIID complex"/>
    <property type="evidence" value="ECO:0007669"/>
    <property type="project" value="InterPro"/>
</dbReference>
<gene>
    <name evidence="9" type="ORF">RB653_000701</name>
</gene>
<keyword evidence="4" id="KW-0805">Transcription regulation</keyword>
<dbReference type="Pfam" id="PF10406">
    <property type="entry name" value="TAF8_C"/>
    <property type="match status" value="1"/>
</dbReference>
<keyword evidence="6" id="KW-0539">Nucleus</keyword>
<keyword evidence="5" id="KW-0804">Transcription</keyword>
<dbReference type="Gene3D" id="1.10.20.10">
    <property type="entry name" value="Histone, subunit A"/>
    <property type="match status" value="1"/>
</dbReference>
<feature type="compositionally biased region" description="Basic and acidic residues" evidence="7">
    <location>
        <begin position="358"/>
        <end position="377"/>
    </location>
</feature>
<feature type="region of interest" description="Disordered" evidence="7">
    <location>
        <begin position="190"/>
        <end position="345"/>
    </location>
</feature>
<evidence type="ECO:0000313" key="9">
    <source>
        <dbReference type="EMBL" id="KAK5580678.1"/>
    </source>
</evidence>
<dbReference type="Pfam" id="PF07524">
    <property type="entry name" value="Bromo_TP"/>
    <property type="match status" value="1"/>
</dbReference>
<dbReference type="SMART" id="SM00576">
    <property type="entry name" value="BTP"/>
    <property type="match status" value="1"/>
</dbReference>
<feature type="compositionally biased region" description="Basic and acidic residues" evidence="7">
    <location>
        <begin position="321"/>
        <end position="335"/>
    </location>
</feature>
<reference evidence="9 10" key="1">
    <citation type="submission" date="2023-11" db="EMBL/GenBank/DDBJ databases">
        <title>Dfirmibasis_genome.</title>
        <authorList>
            <person name="Edelbroek B."/>
            <person name="Kjellin J."/>
            <person name="Jerlstrom-Hultqvist J."/>
            <person name="Soderbom F."/>
        </authorList>
    </citation>
    <scope>NUCLEOTIDE SEQUENCE [LARGE SCALE GENOMIC DNA]</scope>
    <source>
        <strain evidence="9 10">TNS-C-14</strain>
    </source>
</reference>
<protein>
    <recommendedName>
        <fullName evidence="3">Transcription initiation factor TFIID subunit 8</fullName>
    </recommendedName>
</protein>
<evidence type="ECO:0000256" key="5">
    <source>
        <dbReference type="ARBA" id="ARBA00023163"/>
    </source>
</evidence>
<evidence type="ECO:0000256" key="3">
    <source>
        <dbReference type="ARBA" id="ARBA00017307"/>
    </source>
</evidence>
<dbReference type="PANTHER" id="PTHR46338:SF1">
    <property type="entry name" value="TRANSCRIPTION INITIATION FACTOR TFIID SUBUNIT 8"/>
    <property type="match status" value="1"/>
</dbReference>
<dbReference type="PANTHER" id="PTHR46338">
    <property type="entry name" value="TRANSCRIPTION INITIATION FACTOR TFIID SUBUNIT 8"/>
    <property type="match status" value="1"/>
</dbReference>
<keyword evidence="10" id="KW-1185">Reference proteome</keyword>
<feature type="compositionally biased region" description="Low complexity" evidence="7">
    <location>
        <begin position="201"/>
        <end position="228"/>
    </location>
</feature>
<comment type="caution">
    <text evidence="9">The sequence shown here is derived from an EMBL/GenBank/DDBJ whole genome shotgun (WGS) entry which is preliminary data.</text>
</comment>
<name>A0AAN7U6A2_9MYCE</name>